<accession>A0A1F4U1T0</accession>
<protein>
    <recommendedName>
        <fullName evidence="3">Secretion system C-terminal sorting domain-containing protein</fullName>
    </recommendedName>
</protein>
<dbReference type="EMBL" id="MEUM01000160">
    <property type="protein sequence ID" value="OGC38925.1"/>
    <property type="molecule type" value="Genomic_DNA"/>
</dbReference>
<evidence type="ECO:0008006" key="3">
    <source>
        <dbReference type="Google" id="ProtNLM"/>
    </source>
</evidence>
<evidence type="ECO:0000313" key="2">
    <source>
        <dbReference type="Proteomes" id="UP000177025"/>
    </source>
</evidence>
<dbReference type="Gene3D" id="2.130.10.10">
    <property type="entry name" value="YVTN repeat-like/Quinoprotein amine dehydrogenase"/>
    <property type="match status" value="1"/>
</dbReference>
<dbReference type="InterPro" id="IPR036322">
    <property type="entry name" value="WD40_repeat_dom_sf"/>
</dbReference>
<dbReference type="Proteomes" id="UP000177025">
    <property type="component" value="Unassembled WGS sequence"/>
</dbReference>
<dbReference type="Gene3D" id="2.60.40.10">
    <property type="entry name" value="Immunoglobulins"/>
    <property type="match status" value="1"/>
</dbReference>
<dbReference type="AlphaFoldDB" id="A0A1F4U1T0"/>
<dbReference type="InterPro" id="IPR026444">
    <property type="entry name" value="Secre_tail"/>
</dbReference>
<dbReference type="SUPFAM" id="SSF50978">
    <property type="entry name" value="WD40 repeat-like"/>
    <property type="match status" value="1"/>
</dbReference>
<proteinExistence type="predicted"/>
<reference evidence="1 2" key="1">
    <citation type="journal article" date="2016" name="Nat. Commun.">
        <title>Thousands of microbial genomes shed light on interconnected biogeochemical processes in an aquifer system.</title>
        <authorList>
            <person name="Anantharaman K."/>
            <person name="Brown C.T."/>
            <person name="Hug L.A."/>
            <person name="Sharon I."/>
            <person name="Castelle C.J."/>
            <person name="Probst A.J."/>
            <person name="Thomas B.C."/>
            <person name="Singh A."/>
            <person name="Wilkins M.J."/>
            <person name="Karaoz U."/>
            <person name="Brodie E.L."/>
            <person name="Williams K.H."/>
            <person name="Hubbard S.S."/>
            <person name="Banfield J.F."/>
        </authorList>
    </citation>
    <scope>NUCLEOTIDE SEQUENCE [LARGE SCALE GENOMIC DNA]</scope>
</reference>
<dbReference type="InterPro" id="IPR013783">
    <property type="entry name" value="Ig-like_fold"/>
</dbReference>
<evidence type="ECO:0000313" key="1">
    <source>
        <dbReference type="EMBL" id="OGC38925.1"/>
    </source>
</evidence>
<organism evidence="1 2">
    <name type="scientific">candidate division WOR-3 bacterium RBG_13_43_14</name>
    <dbReference type="NCBI Taxonomy" id="1802590"/>
    <lineage>
        <taxon>Bacteria</taxon>
        <taxon>Bacteria division WOR-3</taxon>
    </lineage>
</organism>
<comment type="caution">
    <text evidence="1">The sequence shown here is derived from an EMBL/GenBank/DDBJ whole genome shotgun (WGS) entry which is preliminary data.</text>
</comment>
<dbReference type="NCBIfam" id="TIGR04183">
    <property type="entry name" value="Por_Secre_tail"/>
    <property type="match status" value="1"/>
</dbReference>
<sequence length="915" mass="100045">MKKILFLFLGFVFLSAGVLKEDDQIGIDIQVDGDKMRMITDPGGRSSMDQPAMKIINDNGRAEMLWVDRSHQNAIANHVSIAPEGMFIQAGWYLNNERTSCYRTLGSEIPQWTYPLPNAEWYIPVDVVDNGNAIGAAATGEPFLLFKSSTPVPQWANNLIPGFKVNTSSQGSSVAVCADGAISAVLASAGSDYRLFIFDANGDTIRTIRYNATSGIYGLDATSDGSVFCISTYYAIFIFELSGLFRDSLPNYGQTVAKISGDGNYFVKGEFNQRVTLYRWNGSDYVQVWQHATGHPWVTVVDISNDGSTIIAGTYQYSPSNAGKVLMYDSSSATPLWEYTQYGDFVAACALSADGSRAAAGSWGLYGGTFGDVVTVFNRTSSTPIFQLLDDIDEPGSIFTVDISADGSFVTAGGKAVHAREMGNGGEVYAIRIIDSLSADVGTEAITAPGAFLQTGQNISPAGIVTNYGTTSATFNTICNIYDSSGTALYTDTQAVNNLAPGSSNTVNFAGSWTVPGYGEYSTIVYTDLNGDLFPLNDTAKVSSICYHDASVRMIRFPFAEQTVNYGKAPRVEIVNLGSYGENIPVTCEIYDGLGTLVYTGTGQSFLNPLQNAIVSLSPVWTPVDTDLYDIYCFTTLGADFNPANDSFHRQTDVTTEILYDDGLLDVYGYVSGTYYENKFAVKMYPCLIPSYRIIRARCYVSTASPILFSINSDSLGLPGLGPSYEIAPPETIYPAGTGWAESYYSILIMNSDPFWMIAHWLSSTPTAPYIGMDNTLPRDSTSYWYWTDPSNYGWHFYAPYDFMMRVLTIPNLAVAEKLSSCARKFTMTQPFPNPGTGFTKVNFTIPHQGNLKVAIYDIAGRSVWNINKTFDRSDIYDLKWSGVDKQGKPVRSGIYFIKAEFDGNVGQRKVVLID</sequence>
<gene>
    <name evidence="1" type="ORF">A2Y85_08625</name>
</gene>
<dbReference type="InterPro" id="IPR015943">
    <property type="entry name" value="WD40/YVTN_repeat-like_dom_sf"/>
</dbReference>
<dbReference type="Gene3D" id="2.60.40.4070">
    <property type="match status" value="1"/>
</dbReference>
<name>A0A1F4U1T0_UNCW3</name>